<dbReference type="AlphaFoldDB" id="A0A133VKJ0"/>
<reference evidence="1 2" key="1">
    <citation type="journal article" date="2016" name="Sci. Rep.">
        <title>Metabolic traits of an uncultured archaeal lineage -MSBL1- from brine pools of the Red Sea.</title>
        <authorList>
            <person name="Mwirichia R."/>
            <person name="Alam I."/>
            <person name="Rashid M."/>
            <person name="Vinu M."/>
            <person name="Ba-Alawi W."/>
            <person name="Anthony Kamau A."/>
            <person name="Kamanda Ngugi D."/>
            <person name="Goker M."/>
            <person name="Klenk H.P."/>
            <person name="Bajic V."/>
            <person name="Stingl U."/>
        </authorList>
    </citation>
    <scope>NUCLEOTIDE SEQUENCE [LARGE SCALE GENOMIC DNA]</scope>
    <source>
        <strain evidence="1">SCGC-AAA382K21</strain>
    </source>
</reference>
<name>A0A133VKJ0_9EURY</name>
<organism evidence="1 2">
    <name type="scientific">candidate division MSBL1 archaeon SCGC-AAA382K21</name>
    <dbReference type="NCBI Taxonomy" id="1698283"/>
    <lineage>
        <taxon>Archaea</taxon>
        <taxon>Methanobacteriati</taxon>
        <taxon>Methanobacteriota</taxon>
        <taxon>candidate division MSBL1</taxon>
    </lineage>
</organism>
<dbReference type="EMBL" id="LHYH01000018">
    <property type="protein sequence ID" value="KXB06951.1"/>
    <property type="molecule type" value="Genomic_DNA"/>
</dbReference>
<comment type="caution">
    <text evidence="1">The sequence shown here is derived from an EMBL/GenBank/DDBJ whole genome shotgun (WGS) entry which is preliminary data.</text>
</comment>
<dbReference type="SUPFAM" id="SSF53795">
    <property type="entry name" value="PEP carboxykinase-like"/>
    <property type="match status" value="1"/>
</dbReference>
<dbReference type="Gene3D" id="3.40.50.300">
    <property type="entry name" value="P-loop containing nucleotide triphosphate hydrolases"/>
    <property type="match status" value="1"/>
</dbReference>
<gene>
    <name evidence="1" type="ORF">AKJ54_00950</name>
</gene>
<dbReference type="InterPro" id="IPR027417">
    <property type="entry name" value="P-loop_NTPase"/>
</dbReference>
<accession>A0A133VKJ0</accession>
<proteinExistence type="predicted"/>
<evidence type="ECO:0008006" key="3">
    <source>
        <dbReference type="Google" id="ProtNLM"/>
    </source>
</evidence>
<protein>
    <recommendedName>
        <fullName evidence="3">Aldolase</fullName>
    </recommendedName>
</protein>
<keyword evidence="2" id="KW-1185">Reference proteome</keyword>
<evidence type="ECO:0000313" key="2">
    <source>
        <dbReference type="Proteomes" id="UP000070504"/>
    </source>
</evidence>
<sequence>MDYEVEIISPEKKDTLIDEKYKQSISYGRKANIEGSCIKLLTNIEGFQNMWTDNFKSMSEDIRPHGRVFALSTDDDEKGVLYEPISKTCFLLNYEYYGYVKSLALAVAGDFLEEYHSIHSRYSVHGAAIDYKGRGTAIIAPSGTGKTTHSYGLLLNEGVRLVADDWFYTRITDSEVEAKASEKNNYIRVDVASSWSEYEGLLKGITLDERGRAVVNVRRVLGEAAMKEYTTLSNVVLLKRDPDDDEIFKKIGKEEALDYILKNEFCNPHQLVKDKRKTKLRKKFFQELFERTNLFMINTVASIDENQDHLREIVLEKTCF</sequence>
<evidence type="ECO:0000313" key="1">
    <source>
        <dbReference type="EMBL" id="KXB06951.1"/>
    </source>
</evidence>
<dbReference type="Proteomes" id="UP000070504">
    <property type="component" value="Unassembled WGS sequence"/>
</dbReference>